<accession>A0AAJ0EU22</accession>
<reference evidence="1" key="1">
    <citation type="submission" date="2021-06" db="EMBL/GenBank/DDBJ databases">
        <title>Comparative genomics, transcriptomics and evolutionary studies reveal genomic signatures of adaptation to plant cell wall in hemibiotrophic fungi.</title>
        <authorList>
            <consortium name="DOE Joint Genome Institute"/>
            <person name="Baroncelli R."/>
            <person name="Diaz J.F."/>
            <person name="Benocci T."/>
            <person name="Peng M."/>
            <person name="Battaglia E."/>
            <person name="Haridas S."/>
            <person name="Andreopoulos W."/>
            <person name="Labutti K."/>
            <person name="Pangilinan J."/>
            <person name="Floch G.L."/>
            <person name="Makela M.R."/>
            <person name="Henrissat B."/>
            <person name="Grigoriev I.V."/>
            <person name="Crouch J.A."/>
            <person name="De Vries R.P."/>
            <person name="Sukno S.A."/>
            <person name="Thon M.R."/>
        </authorList>
    </citation>
    <scope>NUCLEOTIDE SEQUENCE</scope>
    <source>
        <strain evidence="1">CBS 193.32</strain>
    </source>
</reference>
<dbReference type="GeneID" id="85456866"/>
<organism evidence="1 2">
    <name type="scientific">Colletotrichum godetiae</name>
    <dbReference type="NCBI Taxonomy" id="1209918"/>
    <lineage>
        <taxon>Eukaryota</taxon>
        <taxon>Fungi</taxon>
        <taxon>Dikarya</taxon>
        <taxon>Ascomycota</taxon>
        <taxon>Pezizomycotina</taxon>
        <taxon>Sordariomycetes</taxon>
        <taxon>Hypocreomycetidae</taxon>
        <taxon>Glomerellales</taxon>
        <taxon>Glomerellaceae</taxon>
        <taxon>Colletotrichum</taxon>
        <taxon>Colletotrichum acutatum species complex</taxon>
    </lineage>
</organism>
<dbReference type="RefSeq" id="XP_060429685.1">
    <property type="nucleotide sequence ID" value="XM_060572340.1"/>
</dbReference>
<evidence type="ECO:0000313" key="2">
    <source>
        <dbReference type="Proteomes" id="UP001224890"/>
    </source>
</evidence>
<evidence type="ECO:0000313" key="1">
    <source>
        <dbReference type="EMBL" id="KAK1675682.1"/>
    </source>
</evidence>
<gene>
    <name evidence="1" type="ORF">BDP55DRAFT_631874</name>
</gene>
<dbReference type="Proteomes" id="UP001224890">
    <property type="component" value="Unassembled WGS sequence"/>
</dbReference>
<keyword evidence="2" id="KW-1185">Reference proteome</keyword>
<dbReference type="EMBL" id="JAHMHR010000020">
    <property type="protein sequence ID" value="KAK1675682.1"/>
    <property type="molecule type" value="Genomic_DNA"/>
</dbReference>
<name>A0AAJ0EU22_9PEZI</name>
<sequence>MSRILLQDCPVCDKPYACSPVTVVRHDGGLAARRQTLVDVVSIGITTLLWLTQAANPYRYRLNHGGTPLLCTSHCSQRTTHQVNNTPRLRAVFTWHIRVPSARTPSFEVTLLILSEKTVTYLGTFLANPISLRSGRVRVHCTHPPRAPVSAFPRPPCSLSMLGYGHDGNWLCNLRDVGKKGSSIKDATACVVTYGSSDVSIHASPFFSMNPRRMISIASPLPDTSQRDNHQTLVMLIRDASTASNHGWPVFSFAPWWTLCHY</sequence>
<protein>
    <submittedName>
        <fullName evidence="1">Uncharacterized protein</fullName>
    </submittedName>
</protein>
<proteinExistence type="predicted"/>
<comment type="caution">
    <text evidence="1">The sequence shown here is derived from an EMBL/GenBank/DDBJ whole genome shotgun (WGS) entry which is preliminary data.</text>
</comment>
<dbReference type="AlphaFoldDB" id="A0AAJ0EU22"/>